<proteinExistence type="predicted"/>
<keyword evidence="2" id="KW-1185">Reference proteome</keyword>
<dbReference type="RefSeq" id="WP_091866601.1">
    <property type="nucleotide sequence ID" value="NZ_FNAO01000003.1"/>
</dbReference>
<dbReference type="EMBL" id="FNAO01000003">
    <property type="protein sequence ID" value="SDE04802.1"/>
    <property type="molecule type" value="Genomic_DNA"/>
</dbReference>
<reference evidence="1 2" key="1">
    <citation type="submission" date="2016-10" db="EMBL/GenBank/DDBJ databases">
        <authorList>
            <person name="de Groot N.N."/>
        </authorList>
    </citation>
    <scope>NUCLEOTIDE SEQUENCE [LARGE SCALE GENOMIC DNA]</scope>
    <source>
        <strain evidence="1 2">DSM 23421</strain>
    </source>
</reference>
<dbReference type="STRING" id="641691.SAMN05421636_10352"/>
<dbReference type="Proteomes" id="UP000199109">
    <property type="component" value="Unassembled WGS sequence"/>
</dbReference>
<evidence type="ECO:0008006" key="3">
    <source>
        <dbReference type="Google" id="ProtNLM"/>
    </source>
</evidence>
<gene>
    <name evidence="1" type="ORF">SAMN05421636_10352</name>
</gene>
<dbReference type="OrthoDB" id="1443689at2"/>
<sequence length="131" mass="15237">MTYQSFGSLPVYKKALELRHMSREIASYVSFNKNLLKLYQSNSHRDNIADSLLTDAILIPQKIALAESTTCHNERMKIATYINIMIRNINSYCRGLEKDGVKEIEYLNLLRQEIKSFRKSFKIWRGSLSAE</sequence>
<evidence type="ECO:0000313" key="1">
    <source>
        <dbReference type="EMBL" id="SDE04802.1"/>
    </source>
</evidence>
<name>A0A1G6ZQN3_9FLAO</name>
<dbReference type="AlphaFoldDB" id="A0A1G6ZQN3"/>
<accession>A0A1G6ZQN3</accession>
<protein>
    <recommendedName>
        <fullName evidence="3">Four helix bundle protein</fullName>
    </recommendedName>
</protein>
<organism evidence="1 2">
    <name type="scientific">Pricia antarctica</name>
    <dbReference type="NCBI Taxonomy" id="641691"/>
    <lineage>
        <taxon>Bacteria</taxon>
        <taxon>Pseudomonadati</taxon>
        <taxon>Bacteroidota</taxon>
        <taxon>Flavobacteriia</taxon>
        <taxon>Flavobacteriales</taxon>
        <taxon>Flavobacteriaceae</taxon>
        <taxon>Pricia</taxon>
    </lineage>
</organism>
<evidence type="ECO:0000313" key="2">
    <source>
        <dbReference type="Proteomes" id="UP000199109"/>
    </source>
</evidence>